<dbReference type="EMBL" id="MU970054">
    <property type="protein sequence ID" value="KAK9324115.1"/>
    <property type="molecule type" value="Genomic_DNA"/>
</dbReference>
<reference evidence="2" key="1">
    <citation type="journal article" date="2024" name="Front. Bioeng. Biotechnol.">
        <title>Genome-scale model development and genomic sequencing of the oleaginous clade Lipomyces.</title>
        <authorList>
            <person name="Czajka J.J."/>
            <person name="Han Y."/>
            <person name="Kim J."/>
            <person name="Mondo S.J."/>
            <person name="Hofstad B.A."/>
            <person name="Robles A."/>
            <person name="Haridas S."/>
            <person name="Riley R."/>
            <person name="LaButti K."/>
            <person name="Pangilinan J."/>
            <person name="Andreopoulos W."/>
            <person name="Lipzen A."/>
            <person name="Yan J."/>
            <person name="Wang M."/>
            <person name="Ng V."/>
            <person name="Grigoriev I.V."/>
            <person name="Spatafora J.W."/>
            <person name="Magnuson J.K."/>
            <person name="Baker S.E."/>
            <person name="Pomraning K.R."/>
        </authorList>
    </citation>
    <scope>NUCLEOTIDE SEQUENCE [LARGE SCALE GENOMIC DNA]</scope>
    <source>
        <strain evidence="2">CBS 10300</strain>
    </source>
</reference>
<comment type="caution">
    <text evidence="1">The sequence shown here is derived from an EMBL/GenBank/DDBJ whole genome shotgun (WGS) entry which is preliminary data.</text>
</comment>
<accession>A0ACC3TSW7</accession>
<organism evidence="1 2">
    <name type="scientific">Lipomyces orientalis</name>
    <dbReference type="NCBI Taxonomy" id="1233043"/>
    <lineage>
        <taxon>Eukaryota</taxon>
        <taxon>Fungi</taxon>
        <taxon>Dikarya</taxon>
        <taxon>Ascomycota</taxon>
        <taxon>Saccharomycotina</taxon>
        <taxon>Lipomycetes</taxon>
        <taxon>Lipomycetales</taxon>
        <taxon>Lipomycetaceae</taxon>
        <taxon>Lipomyces</taxon>
    </lineage>
</organism>
<keyword evidence="2" id="KW-1185">Reference proteome</keyword>
<dbReference type="Proteomes" id="UP001489719">
    <property type="component" value="Unassembled WGS sequence"/>
</dbReference>
<evidence type="ECO:0000313" key="1">
    <source>
        <dbReference type="EMBL" id="KAK9324115.1"/>
    </source>
</evidence>
<gene>
    <name evidence="1" type="ORF">V1517DRAFT_79325</name>
</gene>
<sequence length="126" mass="15076">MHSNSPETTRLYSNLHTGQEYVDDLLHCGNERRIYRVLRLTLPTFYTLWDWCLEHTQLRSSKTRRLSIEEKLVMFLWTMNEGASNRVVQERFFHSVETVSRCFHEVLDALLQLHREIVRLPDESTP</sequence>
<name>A0ACC3TSW7_9ASCO</name>
<evidence type="ECO:0000313" key="2">
    <source>
        <dbReference type="Proteomes" id="UP001489719"/>
    </source>
</evidence>
<proteinExistence type="predicted"/>
<protein>
    <submittedName>
        <fullName evidence="1">Uncharacterized protein</fullName>
    </submittedName>
</protein>